<dbReference type="Proteomes" id="UP000005206">
    <property type="component" value="Chromosome 2"/>
</dbReference>
<organism evidence="1 2">
    <name type="scientific">Fusarium vanettenii (strain ATCC MYA-4622 / CBS 123669 / FGSC 9596 / NRRL 45880 / 77-13-4)</name>
    <name type="common">Fusarium solani subsp. pisi</name>
    <dbReference type="NCBI Taxonomy" id="660122"/>
    <lineage>
        <taxon>Eukaryota</taxon>
        <taxon>Fungi</taxon>
        <taxon>Dikarya</taxon>
        <taxon>Ascomycota</taxon>
        <taxon>Pezizomycotina</taxon>
        <taxon>Sordariomycetes</taxon>
        <taxon>Hypocreomycetidae</taxon>
        <taxon>Hypocreales</taxon>
        <taxon>Nectriaceae</taxon>
        <taxon>Fusarium</taxon>
        <taxon>Fusarium solani species complex</taxon>
        <taxon>Fusarium vanettenii</taxon>
    </lineage>
</organism>
<name>C7Z4I8_FUSV7</name>
<dbReference type="GeneID" id="9668504"/>
<sequence length="104" mass="10875">MSCDPTACLARVKLGQQHPRAFTKQARLHVQHGIFAAAIPSPHEVLRPAKPGASLGSANDLGAPPELSGPLDGARLQASACLLVSRVVAVIVLFIMYDATPIQA</sequence>
<keyword evidence="2" id="KW-1185">Reference proteome</keyword>
<accession>C7Z4I8</accession>
<dbReference type="KEGG" id="nhe:NECHADRAFT_76537"/>
<dbReference type="RefSeq" id="XP_003046644.1">
    <property type="nucleotide sequence ID" value="XM_003046598.1"/>
</dbReference>
<protein>
    <submittedName>
        <fullName evidence="1">Uncharacterized protein</fullName>
    </submittedName>
</protein>
<dbReference type="HOGENOM" id="CLU_2250786_0_0_1"/>
<proteinExistence type="predicted"/>
<gene>
    <name evidence="1" type="ORF">NECHADRAFT_76537</name>
</gene>
<dbReference type="EMBL" id="GG698910">
    <property type="protein sequence ID" value="EEU40931.1"/>
    <property type="molecule type" value="Genomic_DNA"/>
</dbReference>
<reference evidence="1 2" key="1">
    <citation type="journal article" date="2009" name="PLoS Genet.">
        <title>The genome of Nectria haematococca: contribution of supernumerary chromosomes to gene expansion.</title>
        <authorList>
            <person name="Coleman J.J."/>
            <person name="Rounsley S.D."/>
            <person name="Rodriguez-Carres M."/>
            <person name="Kuo A."/>
            <person name="Wasmann C.C."/>
            <person name="Grimwood J."/>
            <person name="Schmutz J."/>
            <person name="Taga M."/>
            <person name="White G.J."/>
            <person name="Zhou S."/>
            <person name="Schwartz D.C."/>
            <person name="Freitag M."/>
            <person name="Ma L.J."/>
            <person name="Danchin E.G."/>
            <person name="Henrissat B."/>
            <person name="Coutinho P.M."/>
            <person name="Nelson D.R."/>
            <person name="Straney D."/>
            <person name="Napoli C.A."/>
            <person name="Barker B.M."/>
            <person name="Gribskov M."/>
            <person name="Rep M."/>
            <person name="Kroken S."/>
            <person name="Molnar I."/>
            <person name="Rensing C."/>
            <person name="Kennell J.C."/>
            <person name="Zamora J."/>
            <person name="Farman M.L."/>
            <person name="Selker E.U."/>
            <person name="Salamov A."/>
            <person name="Shapiro H."/>
            <person name="Pangilinan J."/>
            <person name="Lindquist E."/>
            <person name="Lamers C."/>
            <person name="Grigoriev I.V."/>
            <person name="Geiser D.M."/>
            <person name="Covert S.F."/>
            <person name="Temporini E."/>
            <person name="Vanetten H.D."/>
        </authorList>
    </citation>
    <scope>NUCLEOTIDE SEQUENCE [LARGE SCALE GENOMIC DNA]</scope>
    <source>
        <strain evidence="2">ATCC MYA-4622 / CBS 123669 / FGSC 9596 / NRRL 45880 / 77-13-4</strain>
    </source>
</reference>
<evidence type="ECO:0000313" key="2">
    <source>
        <dbReference type="Proteomes" id="UP000005206"/>
    </source>
</evidence>
<dbReference type="InParanoid" id="C7Z4I8"/>
<evidence type="ECO:0000313" key="1">
    <source>
        <dbReference type="EMBL" id="EEU40931.1"/>
    </source>
</evidence>
<dbReference type="AlphaFoldDB" id="C7Z4I8"/>
<dbReference type="VEuPathDB" id="FungiDB:NECHADRAFT_76537"/>